<dbReference type="InterPro" id="IPR050270">
    <property type="entry name" value="DegV_domain_contain"/>
</dbReference>
<dbReference type="PANTHER" id="PTHR33434">
    <property type="entry name" value="DEGV DOMAIN-CONTAINING PROTEIN DR_1986-RELATED"/>
    <property type="match status" value="1"/>
</dbReference>
<dbReference type="PROSITE" id="PS51480">
    <property type="entry name" value="DHAL"/>
    <property type="match status" value="1"/>
</dbReference>
<dbReference type="Gene3D" id="1.25.40.340">
    <property type="match status" value="1"/>
</dbReference>
<sequence>MDRMTLTQLDVVALRRWVVTARADLSTHAASLDRLNVFPVPDGDTGTNLLITMDRALHTLAEEAPTQLGPAAQALAQATLVAARGNSGVILSQLVRGVAQVVSELDRAALDGRDVAAVFQRASDLARRGVGDPVEGTMLTVAAAAAEGARRAAESSGRLVDVVDSAIDAASVALLATREQLEVLREAGVVDAGGAGYLLVIQALQRVVHGGPPMIGEDEPEWLRVSRGARTPQTPGAVGRFGSGAGPGGPAYEVMFLLSDSDDERVEMLQETLRPLGDSLIVAGGPQLWTVHVHVDDVAAALNAGAEAGRPHRFSVTRFVDQMAGTGCVELDEKHVCRLALVDGPGLVEVAQREGAVVPHAAGGGMPTAAECSAEVAASGAASAVLLAGSKHARIIALEAAEILGRSGRRAVVPHCAHPSQVLAALAVLGPEPDGDLDSLGTCVESAVADMRTARVELKQGGGPVPGSGVLGTIGDEEAMAGADVADVATALLDRLLDDGGELVTVVAGEGAPDDLLDRVVAHLRARSQGLEVTAIAGGGHGQALAIGVE</sequence>
<feature type="domain" description="DhaL" evidence="1">
    <location>
        <begin position="12"/>
        <end position="206"/>
    </location>
</feature>
<keyword evidence="3" id="KW-1185">Reference proteome</keyword>
<dbReference type="Pfam" id="PF02734">
    <property type="entry name" value="Dak2"/>
    <property type="match status" value="1"/>
</dbReference>
<dbReference type="Pfam" id="PF21645">
    <property type="entry name" value="FakA-like_M"/>
    <property type="match status" value="1"/>
</dbReference>
<dbReference type="InterPro" id="IPR004007">
    <property type="entry name" value="DhaL_dom"/>
</dbReference>
<dbReference type="Pfam" id="PF13684">
    <property type="entry name" value="FakA-like_C"/>
    <property type="match status" value="1"/>
</dbReference>
<dbReference type="OrthoDB" id="9760324at2"/>
<evidence type="ECO:0000313" key="3">
    <source>
        <dbReference type="Proteomes" id="UP000320244"/>
    </source>
</evidence>
<name>A0A563DZL3_9MICO</name>
<accession>A0A563DZL3</accession>
<organism evidence="2 3">
    <name type="scientific">Leekyejoonella antrihumi</name>
    <dbReference type="NCBI Taxonomy" id="1660198"/>
    <lineage>
        <taxon>Bacteria</taxon>
        <taxon>Bacillati</taxon>
        <taxon>Actinomycetota</taxon>
        <taxon>Actinomycetes</taxon>
        <taxon>Micrococcales</taxon>
        <taxon>Dermacoccaceae</taxon>
        <taxon>Leekyejoonella</taxon>
    </lineage>
</organism>
<dbReference type="PANTHER" id="PTHR33434:SF4">
    <property type="entry name" value="PHOSPHATASE PROTEIN"/>
    <property type="match status" value="1"/>
</dbReference>
<dbReference type="Proteomes" id="UP000320244">
    <property type="component" value="Unassembled WGS sequence"/>
</dbReference>
<dbReference type="GO" id="GO:0006071">
    <property type="term" value="P:glycerol metabolic process"/>
    <property type="evidence" value="ECO:0007669"/>
    <property type="project" value="InterPro"/>
</dbReference>
<protein>
    <submittedName>
        <fullName evidence="2">DAK2 domain-containing protein</fullName>
    </submittedName>
</protein>
<proteinExistence type="predicted"/>
<dbReference type="SMART" id="SM01120">
    <property type="entry name" value="Dak2"/>
    <property type="match status" value="1"/>
</dbReference>
<reference evidence="2 3" key="2">
    <citation type="submission" date="2019-08" db="EMBL/GenBank/DDBJ databases">
        <title>Jejuicoccus antrihumi gen. nov., sp. nov., a new member of the family Dermacoccaceae isolated from a cave.</title>
        <authorList>
            <person name="Schumann P."/>
            <person name="Kim I.S."/>
        </authorList>
    </citation>
    <scope>NUCLEOTIDE SEQUENCE [LARGE SCALE GENOMIC DNA]</scope>
    <source>
        <strain evidence="2 3">C5-26</strain>
    </source>
</reference>
<dbReference type="AlphaFoldDB" id="A0A563DZL3"/>
<comment type="caution">
    <text evidence="2">The sequence shown here is derived from an EMBL/GenBank/DDBJ whole genome shotgun (WGS) entry which is preliminary data.</text>
</comment>
<evidence type="ECO:0000313" key="2">
    <source>
        <dbReference type="EMBL" id="TWP35677.1"/>
    </source>
</evidence>
<evidence type="ECO:0000259" key="1">
    <source>
        <dbReference type="PROSITE" id="PS51480"/>
    </source>
</evidence>
<dbReference type="InterPro" id="IPR036117">
    <property type="entry name" value="DhaL_dom_sf"/>
</dbReference>
<dbReference type="SMART" id="SM01121">
    <property type="entry name" value="Dak1_2"/>
    <property type="match status" value="1"/>
</dbReference>
<dbReference type="InterPro" id="IPR033470">
    <property type="entry name" value="FakA-like_C"/>
</dbReference>
<dbReference type="EMBL" id="VCQV01000017">
    <property type="protein sequence ID" value="TWP35677.1"/>
    <property type="molecule type" value="Genomic_DNA"/>
</dbReference>
<gene>
    <name evidence="2" type="ORF">FGL98_12740</name>
</gene>
<dbReference type="SUPFAM" id="SSF101473">
    <property type="entry name" value="DhaL-like"/>
    <property type="match status" value="1"/>
</dbReference>
<reference evidence="2 3" key="1">
    <citation type="submission" date="2019-05" db="EMBL/GenBank/DDBJ databases">
        <authorList>
            <person name="Lee S.D."/>
        </authorList>
    </citation>
    <scope>NUCLEOTIDE SEQUENCE [LARGE SCALE GENOMIC DNA]</scope>
    <source>
        <strain evidence="2 3">C5-26</strain>
    </source>
</reference>
<dbReference type="GO" id="GO:0004371">
    <property type="term" value="F:glycerone kinase activity"/>
    <property type="evidence" value="ECO:0007669"/>
    <property type="project" value="InterPro"/>
</dbReference>
<dbReference type="InterPro" id="IPR048394">
    <property type="entry name" value="FakA-like_M"/>
</dbReference>